<protein>
    <submittedName>
        <fullName evidence="1">Predicted transcriptional regulator</fullName>
    </submittedName>
</protein>
<keyword evidence="2" id="KW-1185">Reference proteome</keyword>
<evidence type="ECO:0000313" key="2">
    <source>
        <dbReference type="Proteomes" id="UP000199161"/>
    </source>
</evidence>
<dbReference type="Pfam" id="PF25212">
    <property type="entry name" value="HVO_A0114"/>
    <property type="match status" value="1"/>
</dbReference>
<organism evidence="1 2">
    <name type="scientific">Natronobacterium haloterrestre</name>
    <name type="common">Halobiforma haloterrestris</name>
    <dbReference type="NCBI Taxonomy" id="148448"/>
    <lineage>
        <taxon>Archaea</taxon>
        <taxon>Methanobacteriati</taxon>
        <taxon>Methanobacteriota</taxon>
        <taxon>Stenosarchaea group</taxon>
        <taxon>Halobacteria</taxon>
        <taxon>Halobacteriales</taxon>
        <taxon>Natrialbaceae</taxon>
        <taxon>Natronobacterium</taxon>
    </lineage>
</organism>
<dbReference type="AlphaFoldDB" id="A0A1I1G9A6"/>
<dbReference type="RefSeq" id="WP_089787556.1">
    <property type="nucleotide sequence ID" value="NZ_FOKW01000004.1"/>
</dbReference>
<sequence length="132" mass="14792">MTRTLHVRIDSSSDRSDLEDTLAALDAGETDVVKPKPSTLLVEDLETFGRIFRPTNLELLEAIADHEPESIRELARLVDRHPPEVTQNVNELADYGLVELEQDGRAKRPTIWYDEIDVDIPLGQHSPDVAPA</sequence>
<gene>
    <name evidence="1" type="ORF">SAMN05444422_104174</name>
</gene>
<dbReference type="Proteomes" id="UP000199161">
    <property type="component" value="Unassembled WGS sequence"/>
</dbReference>
<dbReference type="EMBL" id="FOKW01000004">
    <property type="protein sequence ID" value="SFC08289.1"/>
    <property type="molecule type" value="Genomic_DNA"/>
</dbReference>
<dbReference type="InterPro" id="IPR011991">
    <property type="entry name" value="ArsR-like_HTH"/>
</dbReference>
<accession>A0A1I1G9A6</accession>
<dbReference type="InterPro" id="IPR036388">
    <property type="entry name" value="WH-like_DNA-bd_sf"/>
</dbReference>
<dbReference type="Gene3D" id="1.10.10.10">
    <property type="entry name" value="Winged helix-like DNA-binding domain superfamily/Winged helix DNA-binding domain"/>
    <property type="match status" value="1"/>
</dbReference>
<name>A0A1I1G9A6_NATHA</name>
<dbReference type="OrthoDB" id="325082at2157"/>
<proteinExistence type="predicted"/>
<dbReference type="CDD" id="cd00090">
    <property type="entry name" value="HTH_ARSR"/>
    <property type="match status" value="1"/>
</dbReference>
<evidence type="ECO:0000313" key="1">
    <source>
        <dbReference type="EMBL" id="SFC08289.1"/>
    </source>
</evidence>
<reference evidence="2" key="1">
    <citation type="submission" date="2016-10" db="EMBL/GenBank/DDBJ databases">
        <authorList>
            <person name="Varghese N."/>
            <person name="Submissions S."/>
        </authorList>
    </citation>
    <scope>NUCLEOTIDE SEQUENCE [LARGE SCALE GENOMIC DNA]</scope>
    <source>
        <strain evidence="2">DSM 13078</strain>
    </source>
</reference>
<dbReference type="SUPFAM" id="SSF46785">
    <property type="entry name" value="Winged helix' DNA-binding domain"/>
    <property type="match status" value="1"/>
</dbReference>
<dbReference type="InterPro" id="IPR036390">
    <property type="entry name" value="WH_DNA-bd_sf"/>
</dbReference>